<organism evidence="7 8">
    <name type="scientific">Spartinivicinus marinus</name>
    <dbReference type="NCBI Taxonomy" id="2994442"/>
    <lineage>
        <taxon>Bacteria</taxon>
        <taxon>Pseudomonadati</taxon>
        <taxon>Pseudomonadota</taxon>
        <taxon>Gammaproteobacteria</taxon>
        <taxon>Oceanospirillales</taxon>
        <taxon>Zooshikellaceae</taxon>
        <taxon>Spartinivicinus</taxon>
    </lineage>
</organism>
<evidence type="ECO:0000256" key="4">
    <source>
        <dbReference type="SAM" id="MobiDB-lite"/>
    </source>
</evidence>
<dbReference type="InterPro" id="IPR013783">
    <property type="entry name" value="Ig-like_fold"/>
</dbReference>
<keyword evidence="3" id="KW-0106">Calcium</keyword>
<dbReference type="InterPro" id="IPR050557">
    <property type="entry name" value="RTX_toxin/Mannuronan_C5-epim"/>
</dbReference>
<dbReference type="InterPro" id="IPR003961">
    <property type="entry name" value="FN3_dom"/>
</dbReference>
<feature type="compositionally biased region" description="Basic and acidic residues" evidence="4">
    <location>
        <begin position="567"/>
        <end position="593"/>
    </location>
</feature>
<dbReference type="Gene3D" id="2.60.40.10">
    <property type="entry name" value="Immunoglobulins"/>
    <property type="match status" value="3"/>
</dbReference>
<dbReference type="InterPro" id="IPR001343">
    <property type="entry name" value="Hemolysn_Ca-bd"/>
</dbReference>
<dbReference type="Pfam" id="PF00353">
    <property type="entry name" value="HemolysinCabind"/>
    <property type="match status" value="9"/>
</dbReference>
<dbReference type="EMBL" id="JACCKB010000012">
    <property type="protein sequence ID" value="NYZ66256.1"/>
    <property type="molecule type" value="Genomic_DNA"/>
</dbReference>
<evidence type="ECO:0000256" key="3">
    <source>
        <dbReference type="ARBA" id="ARBA00022837"/>
    </source>
</evidence>
<protein>
    <submittedName>
        <fullName evidence="7">Discoidin domain-containing protein</fullName>
    </submittedName>
</protein>
<dbReference type="Proteomes" id="UP000569732">
    <property type="component" value="Unassembled WGS sequence"/>
</dbReference>
<dbReference type="Gene3D" id="2.60.120.260">
    <property type="entry name" value="Galactose-binding domain-like"/>
    <property type="match status" value="1"/>
</dbReference>
<dbReference type="PROSITE" id="PS00330">
    <property type="entry name" value="HEMOLYSIN_CALCIUM"/>
    <property type="match status" value="4"/>
</dbReference>
<evidence type="ECO:0000259" key="5">
    <source>
        <dbReference type="PROSITE" id="PS50022"/>
    </source>
</evidence>
<feature type="region of interest" description="Disordered" evidence="4">
    <location>
        <begin position="565"/>
        <end position="600"/>
    </location>
</feature>
<dbReference type="SUPFAM" id="SSF49785">
    <property type="entry name" value="Galactose-binding domain-like"/>
    <property type="match status" value="1"/>
</dbReference>
<accession>A0A853IFH3</accession>
<name>A0A853IFH3_9GAMM</name>
<evidence type="ECO:0000256" key="1">
    <source>
        <dbReference type="ARBA" id="ARBA00004613"/>
    </source>
</evidence>
<dbReference type="InterPro" id="IPR008979">
    <property type="entry name" value="Galactose-bd-like_sf"/>
</dbReference>
<evidence type="ECO:0000256" key="2">
    <source>
        <dbReference type="ARBA" id="ARBA00022525"/>
    </source>
</evidence>
<dbReference type="Pfam" id="PF00754">
    <property type="entry name" value="F5_F8_type_C"/>
    <property type="match status" value="1"/>
</dbReference>
<dbReference type="InterPro" id="IPR011049">
    <property type="entry name" value="Serralysin-like_metalloprot_C"/>
</dbReference>
<dbReference type="PROSITE" id="PS50853">
    <property type="entry name" value="FN3"/>
    <property type="match status" value="1"/>
</dbReference>
<comment type="caution">
    <text evidence="7">The sequence shown here is derived from an EMBL/GenBank/DDBJ whole genome shotgun (WGS) entry which is preliminary data.</text>
</comment>
<dbReference type="RefSeq" id="WP_180568287.1">
    <property type="nucleotide sequence ID" value="NZ_JACCKB010000012.1"/>
</dbReference>
<dbReference type="PROSITE" id="PS50022">
    <property type="entry name" value="FA58C_3"/>
    <property type="match status" value="1"/>
</dbReference>
<gene>
    <name evidence="7" type="ORF">H0A36_09550</name>
</gene>
<keyword evidence="8" id="KW-1185">Reference proteome</keyword>
<dbReference type="InterPro" id="IPR018511">
    <property type="entry name" value="Hemolysin-typ_Ca-bd_CS"/>
</dbReference>
<dbReference type="PANTHER" id="PTHR38340:SF1">
    <property type="entry name" value="S-LAYER PROTEIN"/>
    <property type="match status" value="1"/>
</dbReference>
<dbReference type="PANTHER" id="PTHR38340">
    <property type="entry name" value="S-LAYER PROTEIN"/>
    <property type="match status" value="1"/>
</dbReference>
<feature type="domain" description="F5/8 type C" evidence="5">
    <location>
        <begin position="1888"/>
        <end position="2026"/>
    </location>
</feature>
<feature type="domain" description="Fibronectin type-III" evidence="6">
    <location>
        <begin position="953"/>
        <end position="1053"/>
    </location>
</feature>
<evidence type="ECO:0000313" key="7">
    <source>
        <dbReference type="EMBL" id="NYZ66256.1"/>
    </source>
</evidence>
<dbReference type="GO" id="GO:0005576">
    <property type="term" value="C:extracellular region"/>
    <property type="evidence" value="ECO:0007669"/>
    <property type="project" value="UniProtKB-SubCell"/>
</dbReference>
<dbReference type="SUPFAM" id="SSF49265">
    <property type="entry name" value="Fibronectin type III"/>
    <property type="match status" value="1"/>
</dbReference>
<dbReference type="PRINTS" id="PR00313">
    <property type="entry name" value="CABNDNGRPT"/>
</dbReference>
<dbReference type="Gene3D" id="2.150.10.10">
    <property type="entry name" value="Serralysin-like metalloprotease, C-terminal"/>
    <property type="match status" value="4"/>
</dbReference>
<dbReference type="GO" id="GO:0005509">
    <property type="term" value="F:calcium ion binding"/>
    <property type="evidence" value="ECO:0007669"/>
    <property type="project" value="InterPro"/>
</dbReference>
<dbReference type="InterPro" id="IPR036116">
    <property type="entry name" value="FN3_sf"/>
</dbReference>
<evidence type="ECO:0000313" key="8">
    <source>
        <dbReference type="Proteomes" id="UP000569732"/>
    </source>
</evidence>
<dbReference type="SUPFAM" id="SSF51120">
    <property type="entry name" value="beta-Roll"/>
    <property type="match status" value="3"/>
</dbReference>
<dbReference type="InterPro" id="IPR000421">
    <property type="entry name" value="FA58C"/>
</dbReference>
<proteinExistence type="predicted"/>
<sequence length="2032" mass="223580">MARRDGILTSCWAEVVMRQYLRCLYLPFFFQLLLTTSSQATESLCAVVKIEISQELTMERQAFEASMRISNTLDTFALENIKINLSIQDSEGNEVKKTSNASDSNALFYIRLLDSQQRGITNVIKGDQGSITSGIIEKKQTGELKWLIIPTKGAGGEDTTGKVYQISATLEMNYGGKEESIQVSPDTILVKPQPNLVLDYFLTQKVNGDNPFTPAIEPVEPYSLGLRVTNTGAGPAYNVKIKSAQPKIVENKQKLAIGFKILSSYVNNQPEKKSLLLNFGTIDSRSVTTGRWMLETPLTGEFIAFSAKVTHSEDLGGDLTSLIEGTNTHFLLKDVLVDLPGRDNTKDFLAHNNDESLYVYESQYIANSEGLCQNCIQVNALAARLEAERHENKQLIRKLVVTKPTDQSSHIKVNDPYSGEKALLSVVRKDGTRLNPNNYWLSKSIKADNIHFDYYLNIFDVKKVEEYKLYFSETKQLPLAIQDLPDRLGHEGGQIGFIVKATAGSQTNIRLKASQLPIGASFKDKGDGNGVFLWYPKPGQSGLYNVSFEASNDTETASKNTSIIIRPKNDTDGDGLPDKWEKKHFGDLSHTGELDSDQDGYTDFEEYQNQTDPNQKPQVLTKPKLVAPLYGSEITTRSPDLIVENTRHGANEQVSYQFELYQDSEFTQLLAKQESVAEGQGSTVLNISTLIDGQEKLADNSFYYWRAKAVTHNRSSDWAVGKFFINLENDPPASVNITEPANLSVVPTLQPVIKVNNASDVDFDEIRYGFTVYKIINTGQDDNDEITKQKVAEVKGILADKTGTTQWQVPLPLEEDQQYIVVASATDEHQAATHSKPISFVISTINNPPSIPEVISPAKATVIAKKESIQLTAKTSLDPEGQSVTYFIDVDKVDSFDSPSLKQYKLTSEGSTVEQIVNLEDNTLYYWRIKASDGLSHSEWQINNFFVNVVNDPPSVPTPLNPANKAWIEVLTPSLSSHSAADVDGQVTYYEFQLFSDENLTNLVLSQKVTEPMAALTTVLQDNTHYYWRVRAIDEKGLESDWSAISSFFTNHDGVNDKPTLAFTLPEQITADGNQLKLSWQDTDPDSNAQITLFYGENVIIQKNLTEDLDAENDEYQWDISGFEPGQYSIYAEIKDEESSVRVNCCTLIVNPKQGNLIIEPVTDLVTDEFGIKTATVNISLSMPLQEAETVVVNFALSDQAEATILNQQSYLYFDVNNWNTPQAITVMGKDDCDSDGDQAFRLVFDIVASDESLYSETTVEPITFTNQDNEVTEQTLFICDYLKEQIASTETNWKTVRIKPKLRNKGPSLTSVIANAVSRTDLLKIAGNNQVSFSEVISGKQVTSNNWLTVTYQENLNLAAIKWNIQPGESLTEVAGTEDNDHLVGSDNNDYLTGNQGDDILDGGKGNDIILGGQGGDQYIGGEGNDTFIVAGTNAGLDSFIGGEGEDKILGTDADDIIQVNSLTTGSSIEIIDGKAGNNKIFGTDAADEIDLSQTQVKNINTIDGKRGNDLIKGSQGNDNIIGGPGNDLLYGLEGDDSFYVNGINNGFDILDGGTGEDKLIGSAANDVFGIKQITSIEIIDGQAGVNKIIGSTADDELDFSHTQLKNISLIIGGLGNDVIKGSPNNDVIYGGAGYDIIEGNAGDDTFLFKDQDANGDCFDGGEGYDTLIGSEQQDTLYFNSTFARNCQAIKSVEVIDGNGGEDIISGSPSNDKIDLSTIELQSIERIVALAGNDEVIGSSNDDVIDGGDGDDILSGYKGNDLLIGGHGNDTYKHQINDGTTTISESGLDGDNNIIELSGIVKEQVWFNTRNNDLIISILNSHDQIIINDWVTNQTAIKSIKTEHFVLESSSINQLLETMKAIGTPENGSLVLNAEQTQQINELIALTWLSKAGTPELTNLALHATAHSSSNEVSYLHQDLVNDGKADTRWSSAYDDASSIYLDLKQLARIFSVHLNWEVAYGKRYEIQVSNDGQQWRTIYRNNNGKEGLEVLEFTPVIARYVKMQGIKRGTHWGYSLWEFKVFGFNTSTVD</sequence>
<evidence type="ECO:0000259" key="6">
    <source>
        <dbReference type="PROSITE" id="PS50853"/>
    </source>
</evidence>
<comment type="subcellular location">
    <subcellularLocation>
        <location evidence="1">Secreted</location>
    </subcellularLocation>
</comment>
<reference evidence="7 8" key="1">
    <citation type="submission" date="2020-07" db="EMBL/GenBank/DDBJ databases">
        <title>Endozoicomonas sp. nov., isolated from sediment.</title>
        <authorList>
            <person name="Gu T."/>
        </authorList>
    </citation>
    <scope>NUCLEOTIDE SEQUENCE [LARGE SCALE GENOMIC DNA]</scope>
    <source>
        <strain evidence="7 8">SM1973</strain>
    </source>
</reference>
<keyword evidence="2" id="KW-0964">Secreted</keyword>